<reference evidence="5 6" key="1">
    <citation type="journal article" date="2014" name="ISME J.">
        <title>Adaptation of an abundant Roseobacter RCA organism to pelagic systems revealed by genomic and transcriptomic analyses.</title>
        <authorList>
            <person name="Voget S."/>
            <person name="Wemheuer B."/>
            <person name="Brinkhoff T."/>
            <person name="Vollmers J."/>
            <person name="Dietrich S."/>
            <person name="Giebel H.A."/>
            <person name="Beardsley C."/>
            <person name="Sardemann C."/>
            <person name="Bakenhus I."/>
            <person name="Billerbeck S."/>
            <person name="Daniel R."/>
            <person name="Simon M."/>
        </authorList>
    </citation>
    <scope>NUCLEOTIDE SEQUENCE [LARGE SCALE GENOMIC DNA]</scope>
    <source>
        <strain evidence="5 6">RCA23</strain>
    </source>
</reference>
<keyword evidence="6" id="KW-1185">Reference proteome</keyword>
<protein>
    <submittedName>
        <fullName evidence="5">HTH-type transcriptional regulator, AraC family</fullName>
    </submittedName>
</protein>
<organism evidence="5 6">
    <name type="scientific">Planktomarina temperata RCA23</name>
    <dbReference type="NCBI Taxonomy" id="666509"/>
    <lineage>
        <taxon>Bacteria</taxon>
        <taxon>Pseudomonadati</taxon>
        <taxon>Pseudomonadota</taxon>
        <taxon>Alphaproteobacteria</taxon>
        <taxon>Rhodobacterales</taxon>
        <taxon>Paracoccaceae</taxon>
        <taxon>Planktomarina</taxon>
    </lineage>
</organism>
<dbReference type="InterPro" id="IPR029062">
    <property type="entry name" value="Class_I_gatase-like"/>
</dbReference>
<keyword evidence="1" id="KW-0805">Transcription regulation</keyword>
<dbReference type="AlphaFoldDB" id="A0AAN0RJP4"/>
<proteinExistence type="predicted"/>
<dbReference type="GO" id="GO:0003700">
    <property type="term" value="F:DNA-binding transcription factor activity"/>
    <property type="evidence" value="ECO:0007669"/>
    <property type="project" value="InterPro"/>
</dbReference>
<dbReference type="SUPFAM" id="SSF52317">
    <property type="entry name" value="Class I glutamine amidotransferase-like"/>
    <property type="match status" value="1"/>
</dbReference>
<dbReference type="Pfam" id="PF12833">
    <property type="entry name" value="HTH_18"/>
    <property type="match status" value="1"/>
</dbReference>
<evidence type="ECO:0000256" key="2">
    <source>
        <dbReference type="ARBA" id="ARBA00023125"/>
    </source>
</evidence>
<dbReference type="Gene3D" id="3.40.50.880">
    <property type="match status" value="1"/>
</dbReference>
<keyword evidence="3" id="KW-0804">Transcription</keyword>
<dbReference type="PROSITE" id="PS01124">
    <property type="entry name" value="HTH_ARAC_FAMILY_2"/>
    <property type="match status" value="1"/>
</dbReference>
<name>A0AAN0RJP4_9RHOB</name>
<dbReference type="RefSeq" id="WP_044050197.1">
    <property type="nucleotide sequence ID" value="NZ_CP003984.1"/>
</dbReference>
<dbReference type="KEGG" id="ptp:RCA23_c19620"/>
<evidence type="ECO:0000256" key="1">
    <source>
        <dbReference type="ARBA" id="ARBA00023015"/>
    </source>
</evidence>
<sequence length="334" mass="36261">MNDVKTQSVGFLIFEGFPMACLTSMIEPLRAANEISGQEAFSWSLVAETMAKRRSSAGISFEPDLALSDLTRPDYLFLLSPPRAQFANAKAGFGALRALARHGAVLGGVSGGVFPLVRSGVMAGHVVSVHWCYDAAFRSEFPEVQASDRVIEVASRRYTASGAAAAFDLSLRLIETRLGADVATEVACWFQHPLMRGEGVQQSIPTYRSATTDATLPPVVAKAVTIFAAHLESPISVAEVADGVGVSPRQIERSFKKATGQSPSHYYRALRMKAAKQLVMYSKDSMAQIALQVGYGSTTPMVRHYREAFGLSPQEDRRRINLYRVLDNSPVPSV</sequence>
<evidence type="ECO:0000313" key="6">
    <source>
        <dbReference type="Proteomes" id="UP000028680"/>
    </source>
</evidence>
<dbReference type="GO" id="GO:0043565">
    <property type="term" value="F:sequence-specific DNA binding"/>
    <property type="evidence" value="ECO:0007669"/>
    <property type="project" value="InterPro"/>
</dbReference>
<feature type="domain" description="HTH araC/xylS-type" evidence="4">
    <location>
        <begin position="221"/>
        <end position="319"/>
    </location>
</feature>
<dbReference type="SMART" id="SM00342">
    <property type="entry name" value="HTH_ARAC"/>
    <property type="match status" value="1"/>
</dbReference>
<dbReference type="CDD" id="cd03136">
    <property type="entry name" value="GATase1_AraC_ArgR_like"/>
    <property type="match status" value="1"/>
</dbReference>
<keyword evidence="2" id="KW-0238">DNA-binding</keyword>
<accession>A0AAN0RJP4</accession>
<evidence type="ECO:0000259" key="4">
    <source>
        <dbReference type="PROSITE" id="PS01124"/>
    </source>
</evidence>
<dbReference type="InterPro" id="IPR009057">
    <property type="entry name" value="Homeodomain-like_sf"/>
</dbReference>
<dbReference type="Gene3D" id="1.10.10.60">
    <property type="entry name" value="Homeodomain-like"/>
    <property type="match status" value="1"/>
</dbReference>
<gene>
    <name evidence="5" type="ORF">RCA23_c19620</name>
</gene>
<evidence type="ECO:0000313" key="5">
    <source>
        <dbReference type="EMBL" id="AII87493.1"/>
    </source>
</evidence>
<dbReference type="SUPFAM" id="SSF46689">
    <property type="entry name" value="Homeodomain-like"/>
    <property type="match status" value="2"/>
</dbReference>
<dbReference type="InterPro" id="IPR050204">
    <property type="entry name" value="AraC_XylS_family_regulators"/>
</dbReference>
<evidence type="ECO:0000256" key="3">
    <source>
        <dbReference type="ARBA" id="ARBA00023163"/>
    </source>
</evidence>
<dbReference type="PANTHER" id="PTHR46796">
    <property type="entry name" value="HTH-TYPE TRANSCRIPTIONAL ACTIVATOR RHAS-RELATED"/>
    <property type="match status" value="1"/>
</dbReference>
<dbReference type="GeneID" id="93367592"/>
<dbReference type="Proteomes" id="UP000028680">
    <property type="component" value="Chromosome"/>
</dbReference>
<dbReference type="InterPro" id="IPR018060">
    <property type="entry name" value="HTH_AraC"/>
</dbReference>
<dbReference type="EMBL" id="CP003984">
    <property type="protein sequence ID" value="AII87493.1"/>
    <property type="molecule type" value="Genomic_DNA"/>
</dbReference>